<reference evidence="1 2" key="1">
    <citation type="submission" date="2019-02" db="EMBL/GenBank/DDBJ databases">
        <title>Deep-cultivation of Planctomycetes and their phenomic and genomic characterization uncovers novel biology.</title>
        <authorList>
            <person name="Wiegand S."/>
            <person name="Jogler M."/>
            <person name="Boedeker C."/>
            <person name="Pinto D."/>
            <person name="Vollmers J."/>
            <person name="Rivas-Marin E."/>
            <person name="Kohn T."/>
            <person name="Peeters S.H."/>
            <person name="Heuer A."/>
            <person name="Rast P."/>
            <person name="Oberbeckmann S."/>
            <person name="Bunk B."/>
            <person name="Jeske O."/>
            <person name="Meyerdierks A."/>
            <person name="Storesund J.E."/>
            <person name="Kallscheuer N."/>
            <person name="Luecker S."/>
            <person name="Lage O.M."/>
            <person name="Pohl T."/>
            <person name="Merkel B.J."/>
            <person name="Hornburger P."/>
            <person name="Mueller R.-W."/>
            <person name="Bruemmer F."/>
            <person name="Labrenz M."/>
            <person name="Spormann A.M."/>
            <person name="Op Den Camp H."/>
            <person name="Overmann J."/>
            <person name="Amann R."/>
            <person name="Jetten M.S.M."/>
            <person name="Mascher T."/>
            <person name="Medema M.H."/>
            <person name="Devos D.P."/>
            <person name="Kaster A.-K."/>
            <person name="Ovreas L."/>
            <person name="Rohde M."/>
            <person name="Galperin M.Y."/>
            <person name="Jogler C."/>
        </authorList>
    </citation>
    <scope>NUCLEOTIDE SEQUENCE [LARGE SCALE GENOMIC DNA]</scope>
    <source>
        <strain evidence="1 2">Pla52n</strain>
    </source>
</reference>
<dbReference type="EMBL" id="SJPN01000006">
    <property type="protein sequence ID" value="TWT98655.1"/>
    <property type="molecule type" value="Genomic_DNA"/>
</dbReference>
<evidence type="ECO:0000313" key="2">
    <source>
        <dbReference type="Proteomes" id="UP000320176"/>
    </source>
</evidence>
<dbReference type="AlphaFoldDB" id="A0A5C6AHJ9"/>
<organism evidence="1 2">
    <name type="scientific">Stieleria varia</name>
    <dbReference type="NCBI Taxonomy" id="2528005"/>
    <lineage>
        <taxon>Bacteria</taxon>
        <taxon>Pseudomonadati</taxon>
        <taxon>Planctomycetota</taxon>
        <taxon>Planctomycetia</taxon>
        <taxon>Pirellulales</taxon>
        <taxon>Pirellulaceae</taxon>
        <taxon>Stieleria</taxon>
    </lineage>
</organism>
<protein>
    <submittedName>
        <fullName evidence="1">Uncharacterized protein</fullName>
    </submittedName>
</protein>
<proteinExistence type="predicted"/>
<gene>
    <name evidence="1" type="ORF">Pla52n_51720</name>
</gene>
<sequence length="214" mass="23960">MIAALLLGMLSLTPGCIGVDSQHPLSDPADAVLDTRLNGQWVQTEEKVTIRYQVKAAGGEAPKGLHRMTMTIDKDTASTYFFVTQLGEHRYINMANFETDDAPEKWDPAKVTYYSIFGYELVNENEITLQPLNEKFFEKLVENGELKKRVDKVDLEQLTIDIEPNKDDDSASDPSFELTSDSKTLAKVFTNHAKELWQGKTLRVTRAGTQSAGK</sequence>
<accession>A0A5C6AHJ9</accession>
<comment type="caution">
    <text evidence="1">The sequence shown here is derived from an EMBL/GenBank/DDBJ whole genome shotgun (WGS) entry which is preliminary data.</text>
</comment>
<evidence type="ECO:0000313" key="1">
    <source>
        <dbReference type="EMBL" id="TWT98655.1"/>
    </source>
</evidence>
<dbReference type="Proteomes" id="UP000320176">
    <property type="component" value="Unassembled WGS sequence"/>
</dbReference>
<keyword evidence="2" id="KW-1185">Reference proteome</keyword>
<name>A0A5C6AHJ9_9BACT</name>